<evidence type="ECO:0000259" key="1">
    <source>
        <dbReference type="Pfam" id="PF10651"/>
    </source>
</evidence>
<evidence type="ECO:0000313" key="2">
    <source>
        <dbReference type="EMBL" id="BAQ25907.1"/>
    </source>
</evidence>
<accession>A0A0C6E116</accession>
<name>A0A0C6E116_STAAU</name>
<dbReference type="Pfam" id="PF10651">
    <property type="entry name" value="BppU_N"/>
    <property type="match status" value="1"/>
</dbReference>
<dbReference type="InterPro" id="IPR018913">
    <property type="entry name" value="BppU_N"/>
</dbReference>
<dbReference type="RefSeq" id="WP_046377024.1">
    <property type="nucleotide sequence ID" value="NZ_BBKC01000022.1"/>
</dbReference>
<reference evidence="2" key="1">
    <citation type="submission" date="2014-08" db="EMBL/GenBank/DDBJ databases">
        <title>Comparative genomics of MRSA.</title>
        <authorList>
            <person name="Yamamoto T."/>
        </authorList>
    </citation>
    <scope>NUCLEOTIDE SEQUENCE</scope>
    <source>
        <strain evidence="2">OC3</strain>
    </source>
</reference>
<proteinExistence type="predicted"/>
<protein>
    <recommendedName>
        <fullName evidence="1">BppU N-terminal domain-containing protein</fullName>
    </recommendedName>
</protein>
<dbReference type="Gene3D" id="2.60.40.3350">
    <property type="match status" value="1"/>
</dbReference>
<sequence length="607" mass="67000">MVVDNFSKDDNLIELQTTSQYNPIIDTNISFYESDRGTGVLNFAVTKNNRPLSISSEHVKTSIVLKTDDYNVDRGAYISDELTIVDAINGRLQYVIPNEFLKHSGKVHAQAFFTQNGSNNVVVERQFSFNIENDLVSGFDGITKLVYIKSIQDTIEAVGKDFNQLKQNMADTQTLIAKVNDSATKGIQQIEIKQNEAIQAITATQTSATQAVTAEFNKIVEKEQAIFERVNEVEQQINGADLVKGNSTTNWQKSKLTDDYGKAIESYEQSIDSVLSAVNTSRIIHITNATDAPEKTDIGTLEKPGQDGVDDGSSFDESTYTSSKSGVLVVYVVDNNTARATWYPDDSNDEYTKYKIYGTWYPFYKKNDGNLTKQFVEETSNNALNQAKQYVDDKFGTTSWQQHKMTEANGQSIQVNLNNAQGDLGYLTAGNYYATRVPDLPGSVESYEGYLSVFVKDDTNKLFNFTPYNSKKIYTRSITNGRLEQQWTVPNEHKSTVLFDGGANGVGTTINLTEPYTNYSILLVSGTYPGGVIEGFGLTALPNAIQLSKANVVDSDGNGGGIYECLLSKTSSTTLRIDNDVYFDLGKTSGSGANANKVTITKIMGWK</sequence>
<dbReference type="AlphaFoldDB" id="A0A0C6E116"/>
<feature type="domain" description="BppU N-terminal" evidence="1">
    <location>
        <begin position="11"/>
        <end position="159"/>
    </location>
</feature>
<organism evidence="2">
    <name type="scientific">Staphylococcus aureus</name>
    <dbReference type="NCBI Taxonomy" id="1280"/>
    <lineage>
        <taxon>Bacteria</taxon>
        <taxon>Bacillati</taxon>
        <taxon>Bacillota</taxon>
        <taxon>Bacilli</taxon>
        <taxon>Bacillales</taxon>
        <taxon>Staphylococcaceae</taxon>
        <taxon>Staphylococcus</taxon>
    </lineage>
</organism>
<dbReference type="EMBL" id="AB983197">
    <property type="protein sequence ID" value="BAQ25907.1"/>
    <property type="molecule type" value="Genomic_DNA"/>
</dbReference>